<dbReference type="EMBL" id="KB456263">
    <property type="protein sequence ID" value="EMF13335.1"/>
    <property type="molecule type" value="Genomic_DNA"/>
</dbReference>
<feature type="region of interest" description="Disordered" evidence="1">
    <location>
        <begin position="1"/>
        <end position="156"/>
    </location>
</feature>
<name>M3D581_SPHMS</name>
<feature type="compositionally biased region" description="Basic and acidic residues" evidence="1">
    <location>
        <begin position="112"/>
        <end position="133"/>
    </location>
</feature>
<dbReference type="GeneID" id="27899643"/>
<evidence type="ECO:0000313" key="2">
    <source>
        <dbReference type="EMBL" id="EMF13335.1"/>
    </source>
</evidence>
<feature type="compositionally biased region" description="Polar residues" evidence="1">
    <location>
        <begin position="134"/>
        <end position="143"/>
    </location>
</feature>
<keyword evidence="3" id="KW-1185">Reference proteome</keyword>
<feature type="compositionally biased region" description="Gly residues" evidence="1">
    <location>
        <begin position="44"/>
        <end position="53"/>
    </location>
</feature>
<gene>
    <name evidence="2" type="ORF">SEPMUDRAFT_132657</name>
</gene>
<dbReference type="eggNOG" id="ENOG502T2BP">
    <property type="taxonomic scope" value="Eukaryota"/>
</dbReference>
<feature type="compositionally biased region" description="Basic and acidic residues" evidence="1">
    <location>
        <begin position="8"/>
        <end position="17"/>
    </location>
</feature>
<dbReference type="RefSeq" id="XP_016761456.1">
    <property type="nucleotide sequence ID" value="XM_016902506.1"/>
</dbReference>
<reference evidence="2 3" key="1">
    <citation type="journal article" date="2012" name="PLoS Pathog.">
        <title>Diverse lifestyles and strategies of plant pathogenesis encoded in the genomes of eighteen Dothideomycetes fungi.</title>
        <authorList>
            <person name="Ohm R.A."/>
            <person name="Feau N."/>
            <person name="Henrissat B."/>
            <person name="Schoch C.L."/>
            <person name="Horwitz B.A."/>
            <person name="Barry K.W."/>
            <person name="Condon B.J."/>
            <person name="Copeland A.C."/>
            <person name="Dhillon B."/>
            <person name="Glaser F."/>
            <person name="Hesse C.N."/>
            <person name="Kosti I."/>
            <person name="LaButti K."/>
            <person name="Lindquist E.A."/>
            <person name="Lucas S."/>
            <person name="Salamov A.A."/>
            <person name="Bradshaw R.E."/>
            <person name="Ciuffetti L."/>
            <person name="Hamelin R.C."/>
            <person name="Kema G.H.J."/>
            <person name="Lawrence C."/>
            <person name="Scott J.A."/>
            <person name="Spatafora J.W."/>
            <person name="Turgeon B.G."/>
            <person name="de Wit P.J.G.M."/>
            <person name="Zhong S."/>
            <person name="Goodwin S.B."/>
            <person name="Grigoriev I.V."/>
        </authorList>
    </citation>
    <scope>NUCLEOTIDE SEQUENCE [LARGE SCALE GENOMIC DNA]</scope>
    <source>
        <strain evidence="2 3">SO2202</strain>
    </source>
</reference>
<dbReference type="OrthoDB" id="6255506at2759"/>
<evidence type="ECO:0000256" key="1">
    <source>
        <dbReference type="SAM" id="MobiDB-lite"/>
    </source>
</evidence>
<feature type="compositionally biased region" description="Low complexity" evidence="1">
    <location>
        <begin position="67"/>
        <end position="94"/>
    </location>
</feature>
<evidence type="ECO:0000313" key="3">
    <source>
        <dbReference type="Proteomes" id="UP000016931"/>
    </source>
</evidence>
<dbReference type="OMA" id="RNDFHED"/>
<protein>
    <submittedName>
        <fullName evidence="2">Uncharacterized protein</fullName>
    </submittedName>
</protein>
<dbReference type="AlphaFoldDB" id="M3D581"/>
<accession>M3D581</accession>
<dbReference type="Proteomes" id="UP000016931">
    <property type="component" value="Unassembled WGS sequence"/>
</dbReference>
<sequence length="247" mass="27522">MTDMADTTTRRAHDRSSGKIPLSVILNEIEPEPLPRTAGPPSSSGGGSSGGGYQHHHHHYDYPPQPTTTTTTSTTTTTTTSSRSHASSPTTSFGSPPPPLFLTGSNAHSPILHRDPFHAYGKDKPSSVSREQRSQAGSWSDSSMTDRRPRAPRPSYSEEQKFFIMYARIIRDNTWPEIEDRFEKLFGTRTKGGLTSVYYRVRREWGLMEVLKSGPGSYAADCREVEQRATNFSREYLSQIGYLPSIH</sequence>
<proteinExistence type="predicted"/>
<dbReference type="HOGENOM" id="CLU_099966_0_0_1"/>
<organism evidence="2 3">
    <name type="scientific">Sphaerulina musiva (strain SO2202)</name>
    <name type="common">Poplar stem canker fungus</name>
    <name type="synonym">Septoria musiva</name>
    <dbReference type="NCBI Taxonomy" id="692275"/>
    <lineage>
        <taxon>Eukaryota</taxon>
        <taxon>Fungi</taxon>
        <taxon>Dikarya</taxon>
        <taxon>Ascomycota</taxon>
        <taxon>Pezizomycotina</taxon>
        <taxon>Dothideomycetes</taxon>
        <taxon>Dothideomycetidae</taxon>
        <taxon>Mycosphaerellales</taxon>
        <taxon>Mycosphaerellaceae</taxon>
        <taxon>Sphaerulina</taxon>
    </lineage>
</organism>